<sequence>MGGLARFAVRRHPPRRRRPAVRPRLDLLEPWEQEAGEEAVRAHVLPRVGGLPYRPRRFEEAPAGASAALREAVGAAGPRDLFVAPAQSRPGRLGRQGLQILTPVRVLGFGPGGVALWVGAPAEPGVRAVLRPQRVAVIETAQILLQARLTIHAADVRLNLHYSAVGEQALRPLVASLRRRAADLGMSLPAASLSGAGLPYKWRRLLAADLALLSDGDPVAAVAGALPVPRRTEAAYAVVVLTPRELVVRTDPVSGHAAGGRHGVHTYFVPRARIERVRADGPVGLRIRVGGADLRLPLGEDLSARVVDAFAQHLPVVP</sequence>
<dbReference type="EMBL" id="JALDAX010000009">
    <property type="protein sequence ID" value="MCI3242658.1"/>
    <property type="molecule type" value="Genomic_DNA"/>
</dbReference>
<accession>A0ABS9XKY5</accession>
<keyword evidence="2" id="KW-1185">Reference proteome</keyword>
<reference evidence="1" key="1">
    <citation type="submission" date="2022-03" db="EMBL/GenBank/DDBJ databases">
        <title>Streptomyces 7R015 and 7R016 isolated from Barleria lupulina in Thailand.</title>
        <authorList>
            <person name="Kanchanasin P."/>
            <person name="Phongsopitanun W."/>
            <person name="Tanasupawat S."/>
        </authorList>
    </citation>
    <scope>NUCLEOTIDE SEQUENCE</scope>
    <source>
        <strain evidence="1">7R016</strain>
    </source>
</reference>
<organism evidence="1 2">
    <name type="scientific">Streptomyces spinosisporus</name>
    <dbReference type="NCBI Taxonomy" id="2927582"/>
    <lineage>
        <taxon>Bacteria</taxon>
        <taxon>Bacillati</taxon>
        <taxon>Actinomycetota</taxon>
        <taxon>Actinomycetes</taxon>
        <taxon>Kitasatosporales</taxon>
        <taxon>Streptomycetaceae</taxon>
        <taxon>Streptomyces</taxon>
    </lineage>
</organism>
<evidence type="ECO:0000313" key="1">
    <source>
        <dbReference type="EMBL" id="MCI3242658.1"/>
    </source>
</evidence>
<protein>
    <recommendedName>
        <fullName evidence="3">ESX secretion-associated protein EspG</fullName>
    </recommendedName>
</protein>
<dbReference type="Proteomes" id="UP001165270">
    <property type="component" value="Unassembled WGS sequence"/>
</dbReference>
<name>A0ABS9XKY5_9ACTN</name>
<proteinExistence type="predicted"/>
<evidence type="ECO:0000313" key="2">
    <source>
        <dbReference type="Proteomes" id="UP001165270"/>
    </source>
</evidence>
<gene>
    <name evidence="1" type="ORF">MQN93_23320</name>
</gene>
<dbReference type="RefSeq" id="WP_242711122.1">
    <property type="nucleotide sequence ID" value="NZ_JALDAX010000009.1"/>
</dbReference>
<evidence type="ECO:0008006" key="3">
    <source>
        <dbReference type="Google" id="ProtNLM"/>
    </source>
</evidence>
<comment type="caution">
    <text evidence="1">The sequence shown here is derived from an EMBL/GenBank/DDBJ whole genome shotgun (WGS) entry which is preliminary data.</text>
</comment>